<evidence type="ECO:0000313" key="3">
    <source>
        <dbReference type="Proteomes" id="UP001162162"/>
    </source>
</evidence>
<feature type="region of interest" description="Disordered" evidence="1">
    <location>
        <begin position="46"/>
        <end position="75"/>
    </location>
</feature>
<comment type="caution">
    <text evidence="2">The sequence shown here is derived from an EMBL/GenBank/DDBJ whole genome shotgun (WGS) entry which is preliminary data.</text>
</comment>
<evidence type="ECO:0000313" key="2">
    <source>
        <dbReference type="EMBL" id="KAJ8945911.1"/>
    </source>
</evidence>
<name>A0AAV8Y3G4_9CUCU</name>
<dbReference type="EMBL" id="JAPWTK010000203">
    <property type="protein sequence ID" value="KAJ8945911.1"/>
    <property type="molecule type" value="Genomic_DNA"/>
</dbReference>
<keyword evidence="3" id="KW-1185">Reference proteome</keyword>
<protein>
    <submittedName>
        <fullName evidence="2">Uncharacterized protein</fullName>
    </submittedName>
</protein>
<dbReference type="Proteomes" id="UP001162162">
    <property type="component" value="Unassembled WGS sequence"/>
</dbReference>
<gene>
    <name evidence="2" type="ORF">NQ318_002918</name>
</gene>
<feature type="compositionally biased region" description="Basic and acidic residues" evidence="1">
    <location>
        <begin position="56"/>
        <end position="65"/>
    </location>
</feature>
<dbReference type="AlphaFoldDB" id="A0AAV8Y3G4"/>
<accession>A0AAV8Y3G4</accession>
<reference evidence="2" key="1">
    <citation type="journal article" date="2023" name="Insect Mol. Biol.">
        <title>Genome sequencing provides insights into the evolution of gene families encoding plant cell wall-degrading enzymes in longhorned beetles.</title>
        <authorList>
            <person name="Shin N.R."/>
            <person name="Okamura Y."/>
            <person name="Kirsch R."/>
            <person name="Pauchet Y."/>
        </authorList>
    </citation>
    <scope>NUCLEOTIDE SEQUENCE</scope>
    <source>
        <strain evidence="2">AMC_N1</strain>
    </source>
</reference>
<proteinExistence type="predicted"/>
<sequence length="75" mass="8580">MGGNRSAWTQEGDIGLSVYIRHRDRDTPGYGDVSLSERPLDFRRNATGAYRRGERRKPSCTEKKNSYRGMLFGPK</sequence>
<organism evidence="2 3">
    <name type="scientific">Aromia moschata</name>
    <dbReference type="NCBI Taxonomy" id="1265417"/>
    <lineage>
        <taxon>Eukaryota</taxon>
        <taxon>Metazoa</taxon>
        <taxon>Ecdysozoa</taxon>
        <taxon>Arthropoda</taxon>
        <taxon>Hexapoda</taxon>
        <taxon>Insecta</taxon>
        <taxon>Pterygota</taxon>
        <taxon>Neoptera</taxon>
        <taxon>Endopterygota</taxon>
        <taxon>Coleoptera</taxon>
        <taxon>Polyphaga</taxon>
        <taxon>Cucujiformia</taxon>
        <taxon>Chrysomeloidea</taxon>
        <taxon>Cerambycidae</taxon>
        <taxon>Cerambycinae</taxon>
        <taxon>Callichromatini</taxon>
        <taxon>Aromia</taxon>
    </lineage>
</organism>
<evidence type="ECO:0000256" key="1">
    <source>
        <dbReference type="SAM" id="MobiDB-lite"/>
    </source>
</evidence>